<dbReference type="Gene3D" id="3.40.50.800">
    <property type="entry name" value="Anticodon-binding domain"/>
    <property type="match status" value="1"/>
</dbReference>
<reference evidence="16 17" key="1">
    <citation type="journal article" date="2018" name="Genome Biol. Evol.">
        <title>Cladogenesis and Genomic Streamlining in Extracellular Endosymbionts of Tropical Stink Bugs.</title>
        <authorList>
            <person name="Otero-Bravo A."/>
            <person name="Goffredi S."/>
            <person name="Sabree Z.L."/>
        </authorList>
    </citation>
    <scope>NUCLEOTIDE SEQUENCE [LARGE SCALE GENOMIC DNA]</scope>
    <source>
        <strain evidence="16 17">SoEO</strain>
    </source>
</reference>
<keyword evidence="10 13" id="KW-0648">Protein biosynthesis</keyword>
<dbReference type="Proteomes" id="UP000295937">
    <property type="component" value="Unassembled WGS sequence"/>
</dbReference>
<proteinExistence type="inferred from homology"/>
<keyword evidence="3 13" id="KW-0820">tRNA-binding</keyword>
<dbReference type="Pfam" id="PF02824">
    <property type="entry name" value="TGS"/>
    <property type="match status" value="1"/>
</dbReference>
<dbReference type="InterPro" id="IPR012676">
    <property type="entry name" value="TGS-like"/>
</dbReference>
<dbReference type="OrthoDB" id="9802304at2"/>
<evidence type="ECO:0000256" key="6">
    <source>
        <dbReference type="ARBA" id="ARBA00022741"/>
    </source>
</evidence>
<evidence type="ECO:0000256" key="1">
    <source>
        <dbReference type="ARBA" id="ARBA00008226"/>
    </source>
</evidence>
<dbReference type="Pfam" id="PF03129">
    <property type="entry name" value="HGTP_anticodon"/>
    <property type="match status" value="1"/>
</dbReference>
<dbReference type="SUPFAM" id="SSF81271">
    <property type="entry name" value="TGS-like"/>
    <property type="match status" value="1"/>
</dbReference>
<evidence type="ECO:0000256" key="5">
    <source>
        <dbReference type="ARBA" id="ARBA00022723"/>
    </source>
</evidence>
<dbReference type="Pfam" id="PF00587">
    <property type="entry name" value="tRNA-synt_2b"/>
    <property type="match status" value="1"/>
</dbReference>
<comment type="similarity">
    <text evidence="1 13">Belongs to the class-II aminoacyl-tRNA synthetase family.</text>
</comment>
<comment type="subunit">
    <text evidence="13">Homodimer.</text>
</comment>
<dbReference type="InterPro" id="IPR012675">
    <property type="entry name" value="Beta-grasp_dom_sf"/>
</dbReference>
<protein>
    <recommendedName>
        <fullName evidence="13">Threonine--tRNA ligase</fullName>
        <ecNumber evidence="13">6.1.1.3</ecNumber>
    </recommendedName>
    <alternativeName>
        <fullName evidence="13">Threonyl-tRNA synthetase</fullName>
        <shortName evidence="13">ThrRS</shortName>
    </alternativeName>
</protein>
<evidence type="ECO:0000259" key="15">
    <source>
        <dbReference type="PROSITE" id="PS51880"/>
    </source>
</evidence>
<dbReference type="InterPro" id="IPR004154">
    <property type="entry name" value="Anticodon-bd"/>
</dbReference>
<keyword evidence="9 13" id="KW-0694">RNA-binding</keyword>
<keyword evidence="8 13" id="KW-0067">ATP-binding</keyword>
<dbReference type="PANTHER" id="PTHR11451">
    <property type="entry name" value="THREONINE-TRNA LIGASE"/>
    <property type="match status" value="1"/>
</dbReference>
<dbReference type="GO" id="GO:0006435">
    <property type="term" value="P:threonyl-tRNA aminoacylation"/>
    <property type="evidence" value="ECO:0007669"/>
    <property type="project" value="UniProtKB-UniRule"/>
</dbReference>
<sequence>MPLITFSDTSNRYYDYDINVMDVALSISNDLAKSCIAGRVNGKLVDSFYIIDCDSSLDIITLKDNVSLEIIRKSCIQLLGYAIKMIWPKSKMAINQIINEDFYYDIDVDCSLNDKDLEILEKCMNELINSDYKILNKKVSYQEALDFFLKKGETYKTILLNERMHKEKHINLYIHENYIDMCDGPQVPNIGFCRYFKLQKISGAYWKGNKNNKMLQRIYGTAWSNEKQLTDYIQQLEELNKRDHRKIGKQMDLYHIQEEAPGMIFWHHNGWIIFNELQMFISSKLSEYKYQQVKSPLIMERKIWKKTGHWENYKELMFSINSENHEYCIKPMNCPGHLQIFNQGIKSYRDLPIRMAEFGNCHRNEPSGALHGLMRVCSFTQDDAHIFCTEEQIKQEINECIRMVFDIYHTFGFKKIIVHLSTRPIKSIGTDQIWCCAEQNLESVLKENNIDFQFKPGEGAFYGPKIEFTLFDSLNRAWQCGTIQLDFSLPKRLNSVYVDKHNNHRFPVLIHRAILGSIERFIGILIEEYSGSLPTWLTPIQIVVTNINNKHIEHARNLTCKLYNEGFRVISDLRNKKLGFKIREHTLNHVPYILICGDTEIKNEKISVRTRYGKDIGLMDTNLFIRKLKQEISTRSVQQLEE</sequence>
<dbReference type="RefSeq" id="WP_136132223.1">
    <property type="nucleotide sequence ID" value="NZ_PDKR01000001.1"/>
</dbReference>
<dbReference type="PANTHER" id="PTHR11451:SF44">
    <property type="entry name" value="THREONINE--TRNA LIGASE, CHLOROPLASTIC_MITOCHONDRIAL 2"/>
    <property type="match status" value="1"/>
</dbReference>
<dbReference type="HAMAP" id="MF_00184">
    <property type="entry name" value="Thr_tRNA_synth"/>
    <property type="match status" value="1"/>
</dbReference>
<feature type="binding site" evidence="13">
    <location>
        <position position="511"/>
    </location>
    <ligand>
        <name>Zn(2+)</name>
        <dbReference type="ChEBI" id="CHEBI:29105"/>
        <note>catalytic</note>
    </ligand>
</feature>
<evidence type="ECO:0000256" key="2">
    <source>
        <dbReference type="ARBA" id="ARBA00022490"/>
    </source>
</evidence>
<evidence type="ECO:0000313" key="16">
    <source>
        <dbReference type="EMBL" id="PPI88796.1"/>
    </source>
</evidence>
<dbReference type="GO" id="GO:0005524">
    <property type="term" value="F:ATP binding"/>
    <property type="evidence" value="ECO:0007669"/>
    <property type="project" value="UniProtKB-UniRule"/>
</dbReference>
<dbReference type="CDD" id="cd00860">
    <property type="entry name" value="ThrRS_anticodon"/>
    <property type="match status" value="1"/>
</dbReference>
<comment type="catalytic activity">
    <reaction evidence="12 13">
        <text>tRNA(Thr) + L-threonine + ATP = L-threonyl-tRNA(Thr) + AMP + diphosphate + H(+)</text>
        <dbReference type="Rhea" id="RHEA:24624"/>
        <dbReference type="Rhea" id="RHEA-COMP:9670"/>
        <dbReference type="Rhea" id="RHEA-COMP:9704"/>
        <dbReference type="ChEBI" id="CHEBI:15378"/>
        <dbReference type="ChEBI" id="CHEBI:30616"/>
        <dbReference type="ChEBI" id="CHEBI:33019"/>
        <dbReference type="ChEBI" id="CHEBI:57926"/>
        <dbReference type="ChEBI" id="CHEBI:78442"/>
        <dbReference type="ChEBI" id="CHEBI:78534"/>
        <dbReference type="ChEBI" id="CHEBI:456215"/>
        <dbReference type="EC" id="6.1.1.3"/>
    </reaction>
</comment>
<dbReference type="SUPFAM" id="SSF55681">
    <property type="entry name" value="Class II aaRS and biotin synthetases"/>
    <property type="match status" value="1"/>
</dbReference>
<dbReference type="PROSITE" id="PS51880">
    <property type="entry name" value="TGS"/>
    <property type="match status" value="1"/>
</dbReference>
<evidence type="ECO:0000256" key="8">
    <source>
        <dbReference type="ARBA" id="ARBA00022840"/>
    </source>
</evidence>
<dbReference type="SUPFAM" id="SSF55186">
    <property type="entry name" value="ThrRS/AlaRS common domain"/>
    <property type="match status" value="1"/>
</dbReference>
<dbReference type="EC" id="6.1.1.3" evidence="13"/>
<dbReference type="CDD" id="cd00771">
    <property type="entry name" value="ThrRS_core"/>
    <property type="match status" value="1"/>
</dbReference>
<dbReference type="Pfam" id="PF07973">
    <property type="entry name" value="tRNA_SAD"/>
    <property type="match status" value="1"/>
</dbReference>
<evidence type="ECO:0000256" key="12">
    <source>
        <dbReference type="ARBA" id="ARBA00049515"/>
    </source>
</evidence>
<evidence type="ECO:0000256" key="7">
    <source>
        <dbReference type="ARBA" id="ARBA00022833"/>
    </source>
</evidence>
<accession>A0A2P5T2K1</accession>
<keyword evidence="11 13" id="KW-0030">Aminoacyl-tRNA synthetase</keyword>
<dbReference type="InterPro" id="IPR033728">
    <property type="entry name" value="ThrRS_core"/>
</dbReference>
<keyword evidence="4 13" id="KW-0436">Ligase</keyword>
<keyword evidence="6 13" id="KW-0547">Nucleotide-binding</keyword>
<feature type="binding site" evidence="13">
    <location>
        <position position="385"/>
    </location>
    <ligand>
        <name>Zn(2+)</name>
        <dbReference type="ChEBI" id="CHEBI:29105"/>
        <note>catalytic</note>
    </ligand>
</feature>
<keyword evidence="2 13" id="KW-0963">Cytoplasm</keyword>
<keyword evidence="7 13" id="KW-0862">Zinc</keyword>
<feature type="domain" description="TGS" evidence="15">
    <location>
        <begin position="1"/>
        <end position="61"/>
    </location>
</feature>
<dbReference type="GO" id="GO:0004829">
    <property type="term" value="F:threonine-tRNA ligase activity"/>
    <property type="evidence" value="ECO:0007669"/>
    <property type="project" value="UniProtKB-UniRule"/>
</dbReference>
<evidence type="ECO:0000259" key="14">
    <source>
        <dbReference type="PROSITE" id="PS50862"/>
    </source>
</evidence>
<dbReference type="FunFam" id="3.30.930.10:FF:000002">
    <property type="entry name" value="Threonine--tRNA ligase"/>
    <property type="match status" value="1"/>
</dbReference>
<dbReference type="InterPro" id="IPR006195">
    <property type="entry name" value="aa-tRNA-synth_II"/>
</dbReference>
<dbReference type="InterPro" id="IPR018163">
    <property type="entry name" value="Thr/Ala-tRNA-synth_IIc_edit"/>
</dbReference>
<dbReference type="SUPFAM" id="SSF52954">
    <property type="entry name" value="Class II aaRS ABD-related"/>
    <property type="match status" value="1"/>
</dbReference>
<dbReference type="SMART" id="SM00863">
    <property type="entry name" value="tRNA_SAD"/>
    <property type="match status" value="1"/>
</dbReference>
<dbReference type="InterPro" id="IPR002320">
    <property type="entry name" value="Thr-tRNA-ligase_IIa"/>
</dbReference>
<dbReference type="Gene3D" id="3.10.20.30">
    <property type="match status" value="1"/>
</dbReference>
<feature type="region of interest" description="Catalytic" evidence="13">
    <location>
        <begin position="243"/>
        <end position="534"/>
    </location>
</feature>
<dbReference type="GO" id="GO:0046872">
    <property type="term" value="F:metal ion binding"/>
    <property type="evidence" value="ECO:0007669"/>
    <property type="project" value="UniProtKB-KW"/>
</dbReference>
<dbReference type="Gene3D" id="3.30.54.20">
    <property type="match status" value="1"/>
</dbReference>
<feature type="binding site" evidence="13">
    <location>
        <position position="334"/>
    </location>
    <ligand>
        <name>Zn(2+)</name>
        <dbReference type="ChEBI" id="CHEBI:29105"/>
        <note>catalytic</note>
    </ligand>
</feature>
<dbReference type="AlphaFoldDB" id="A0A2P5T2K1"/>
<dbReference type="InterPro" id="IPR004095">
    <property type="entry name" value="TGS"/>
</dbReference>
<dbReference type="InterPro" id="IPR012947">
    <property type="entry name" value="tRNA_SAD"/>
</dbReference>
<comment type="caution">
    <text evidence="16">The sequence shown here is derived from an EMBL/GenBank/DDBJ whole genome shotgun (WGS) entry which is preliminary data.</text>
</comment>
<dbReference type="FunFam" id="3.40.50.800:FF:000001">
    <property type="entry name" value="Threonine--tRNA ligase"/>
    <property type="match status" value="1"/>
</dbReference>
<dbReference type="GO" id="GO:0000049">
    <property type="term" value="F:tRNA binding"/>
    <property type="evidence" value="ECO:0007669"/>
    <property type="project" value="UniProtKB-KW"/>
</dbReference>
<dbReference type="InterPro" id="IPR045864">
    <property type="entry name" value="aa-tRNA-synth_II/BPL/LPL"/>
</dbReference>
<evidence type="ECO:0000256" key="4">
    <source>
        <dbReference type="ARBA" id="ARBA00022598"/>
    </source>
</evidence>
<keyword evidence="5 13" id="KW-0479">Metal-binding</keyword>
<dbReference type="Gene3D" id="3.30.930.10">
    <property type="entry name" value="Bira Bifunctional Protein, Domain 2"/>
    <property type="match status" value="1"/>
</dbReference>
<feature type="domain" description="Aminoacyl-transfer RNA synthetases class-II family profile" evidence="14">
    <location>
        <begin position="243"/>
        <end position="534"/>
    </location>
</feature>
<dbReference type="CDD" id="cd01667">
    <property type="entry name" value="TGS_ThrRS"/>
    <property type="match status" value="1"/>
</dbReference>
<name>A0A2P5T2K1_9GAMM</name>
<dbReference type="EMBL" id="PDKR01000001">
    <property type="protein sequence ID" value="PPI88796.1"/>
    <property type="molecule type" value="Genomic_DNA"/>
</dbReference>
<dbReference type="PROSITE" id="PS50862">
    <property type="entry name" value="AA_TRNA_LIGASE_II"/>
    <property type="match status" value="1"/>
</dbReference>
<evidence type="ECO:0000256" key="10">
    <source>
        <dbReference type="ARBA" id="ARBA00022917"/>
    </source>
</evidence>
<dbReference type="Gene3D" id="3.30.980.10">
    <property type="entry name" value="Threonyl-trna Synthetase, Chain A, domain 2"/>
    <property type="match status" value="1"/>
</dbReference>
<evidence type="ECO:0000256" key="3">
    <source>
        <dbReference type="ARBA" id="ARBA00022555"/>
    </source>
</evidence>
<evidence type="ECO:0000256" key="11">
    <source>
        <dbReference type="ARBA" id="ARBA00023146"/>
    </source>
</evidence>
<evidence type="ECO:0000256" key="9">
    <source>
        <dbReference type="ARBA" id="ARBA00022884"/>
    </source>
</evidence>
<dbReference type="PRINTS" id="PR01047">
    <property type="entry name" value="TRNASYNTHTHR"/>
</dbReference>
<comment type="cofactor">
    <cofactor evidence="13">
        <name>Zn(2+)</name>
        <dbReference type="ChEBI" id="CHEBI:29105"/>
    </cofactor>
    <text evidence="13">Binds 1 zinc ion per subunit.</text>
</comment>
<dbReference type="NCBIfam" id="TIGR00418">
    <property type="entry name" value="thrS"/>
    <property type="match status" value="1"/>
</dbReference>
<organism evidence="16 17">
    <name type="scientific">Candidatus Pantoea edessiphila</name>
    <dbReference type="NCBI Taxonomy" id="2044610"/>
    <lineage>
        <taxon>Bacteria</taxon>
        <taxon>Pseudomonadati</taxon>
        <taxon>Pseudomonadota</taxon>
        <taxon>Gammaproteobacteria</taxon>
        <taxon>Enterobacterales</taxon>
        <taxon>Erwiniaceae</taxon>
        <taxon>Pantoea</taxon>
    </lineage>
</organism>
<dbReference type="InterPro" id="IPR002314">
    <property type="entry name" value="aa-tRNA-synt_IIb"/>
</dbReference>
<dbReference type="InterPro" id="IPR047246">
    <property type="entry name" value="ThrRS_anticodon"/>
</dbReference>
<dbReference type="GO" id="GO:0005829">
    <property type="term" value="C:cytosol"/>
    <property type="evidence" value="ECO:0007669"/>
    <property type="project" value="TreeGrafter"/>
</dbReference>
<gene>
    <name evidence="13" type="primary">thrS</name>
    <name evidence="16" type="ORF">CRV09_00585</name>
</gene>
<evidence type="ECO:0000313" key="17">
    <source>
        <dbReference type="Proteomes" id="UP000295937"/>
    </source>
</evidence>
<dbReference type="InterPro" id="IPR036621">
    <property type="entry name" value="Anticodon-bd_dom_sf"/>
</dbReference>
<comment type="subcellular location">
    <subcellularLocation>
        <location evidence="13">Cytoplasm</location>
    </subcellularLocation>
</comment>
<evidence type="ECO:0000256" key="13">
    <source>
        <dbReference type="HAMAP-Rule" id="MF_00184"/>
    </source>
</evidence>